<evidence type="ECO:0000256" key="6">
    <source>
        <dbReference type="PROSITE-ProRule" id="PRU01015"/>
    </source>
</evidence>
<gene>
    <name evidence="8" type="ORF">CLUMA_CG017482</name>
</gene>
<dbReference type="GO" id="GO:0035241">
    <property type="term" value="F:protein-arginine omega-N monomethyltransferase activity"/>
    <property type="evidence" value="ECO:0007669"/>
    <property type="project" value="TreeGrafter"/>
</dbReference>
<feature type="domain" description="Protein arginine N-methyltransferase" evidence="7">
    <location>
        <begin position="152"/>
        <end position="315"/>
    </location>
</feature>
<evidence type="ECO:0000313" key="9">
    <source>
        <dbReference type="Proteomes" id="UP000183832"/>
    </source>
</evidence>
<proteinExistence type="predicted"/>
<evidence type="ECO:0000256" key="4">
    <source>
        <dbReference type="ARBA" id="ARBA00022691"/>
    </source>
</evidence>
<dbReference type="InterPro" id="IPR029063">
    <property type="entry name" value="SAM-dependent_MTases_sf"/>
</dbReference>
<evidence type="ECO:0000256" key="2">
    <source>
        <dbReference type="ARBA" id="ARBA00022603"/>
    </source>
</evidence>
<dbReference type="PANTHER" id="PTHR11006:SF122">
    <property type="entry name" value="ARGININE METHYLTRANSFERASE 8"/>
    <property type="match status" value="1"/>
</dbReference>
<organism evidence="8 9">
    <name type="scientific">Clunio marinus</name>
    <dbReference type="NCBI Taxonomy" id="568069"/>
    <lineage>
        <taxon>Eukaryota</taxon>
        <taxon>Metazoa</taxon>
        <taxon>Ecdysozoa</taxon>
        <taxon>Arthropoda</taxon>
        <taxon>Hexapoda</taxon>
        <taxon>Insecta</taxon>
        <taxon>Pterygota</taxon>
        <taxon>Neoptera</taxon>
        <taxon>Endopterygota</taxon>
        <taxon>Diptera</taxon>
        <taxon>Nematocera</taxon>
        <taxon>Chironomoidea</taxon>
        <taxon>Chironomidae</taxon>
        <taxon>Clunio</taxon>
    </lineage>
</organism>
<comment type="catalytic activity">
    <reaction evidence="5">
        <text>L-arginyl-[protein] + S-adenosyl-L-methionine = N(omega)-methyl-L-arginyl-[protein] + S-adenosyl-L-homocysteine + H(+)</text>
        <dbReference type="Rhea" id="RHEA:48100"/>
        <dbReference type="Rhea" id="RHEA-COMP:10532"/>
        <dbReference type="Rhea" id="RHEA-COMP:11990"/>
        <dbReference type="ChEBI" id="CHEBI:15378"/>
        <dbReference type="ChEBI" id="CHEBI:29965"/>
        <dbReference type="ChEBI" id="CHEBI:57856"/>
        <dbReference type="ChEBI" id="CHEBI:59789"/>
        <dbReference type="ChEBI" id="CHEBI:65280"/>
    </reaction>
    <physiologicalReaction direction="left-to-right" evidence="5">
        <dbReference type="Rhea" id="RHEA:48101"/>
    </physiologicalReaction>
</comment>
<dbReference type="GO" id="GO:0042054">
    <property type="term" value="F:histone methyltransferase activity"/>
    <property type="evidence" value="ECO:0007669"/>
    <property type="project" value="TreeGrafter"/>
</dbReference>
<dbReference type="CDD" id="cd02440">
    <property type="entry name" value="AdoMet_MTases"/>
    <property type="match status" value="1"/>
</dbReference>
<accession>A0A1J1IXV1</accession>
<dbReference type="Gene3D" id="3.40.50.150">
    <property type="entry name" value="Vaccinia Virus protein VP39"/>
    <property type="match status" value="1"/>
</dbReference>
<evidence type="ECO:0000313" key="8">
    <source>
        <dbReference type="EMBL" id="CRL04396.1"/>
    </source>
</evidence>
<dbReference type="PANTHER" id="PTHR11006">
    <property type="entry name" value="PROTEIN ARGININE N-METHYLTRANSFERASE"/>
    <property type="match status" value="1"/>
</dbReference>
<evidence type="ECO:0000256" key="1">
    <source>
        <dbReference type="ARBA" id="ARBA00011925"/>
    </source>
</evidence>
<dbReference type="Gene3D" id="2.70.160.11">
    <property type="entry name" value="Hnrnp arginine n-methyltransferase1"/>
    <property type="match status" value="1"/>
</dbReference>
<keyword evidence="4 6" id="KW-0949">S-adenosyl-L-methionine</keyword>
<dbReference type="AlphaFoldDB" id="A0A1J1IXV1"/>
<dbReference type="FunFam" id="3.40.50.150:FF:000003">
    <property type="entry name" value="Blast:Protein arginine N-methyltransferase 1"/>
    <property type="match status" value="1"/>
</dbReference>
<name>A0A1J1IXV1_9DIPT</name>
<sequence>MEVDTNDEYFTSYENLEIHEIMLTDTARNEAYRKAITTNSSLFNGKVVLDVGSGTGILSIFAAQAGASQVFAVEASNLAKLSQEIIKENNFENVIKVFNCRIEDFQLPESVDKVDIIISEWMGFYLLHEGMLDSVLLARDRFLKPGGLLFPDRAILYCSPCNLPTHFDNWDNVSGVKMSKYAECLRKQKSSKPEIINIDKDCLIADDIVIAFLDLSDISTTELNRIDFNEVIIARKSGKFQGLCIWFDVLFPCGDDNEEEVILSTHPQAQSTHWKQTIIPLPSNIETFEPLDPIAFKLIVQRNPENSRHYHLLLEILDAMSDDVQHPLPCECHMTKCILTKAHLANMTDSNGFENA</sequence>
<dbReference type="Pfam" id="PF22528">
    <property type="entry name" value="PRMT_C"/>
    <property type="match status" value="1"/>
</dbReference>
<evidence type="ECO:0000256" key="3">
    <source>
        <dbReference type="ARBA" id="ARBA00022679"/>
    </source>
</evidence>
<dbReference type="GO" id="GO:0035242">
    <property type="term" value="F:protein-arginine omega-N asymmetric methyltransferase activity"/>
    <property type="evidence" value="ECO:0007669"/>
    <property type="project" value="UniProtKB-EC"/>
</dbReference>
<dbReference type="PROSITE" id="PS51678">
    <property type="entry name" value="SAM_MT_PRMT"/>
    <property type="match status" value="1"/>
</dbReference>
<evidence type="ECO:0000256" key="5">
    <source>
        <dbReference type="ARBA" id="ARBA00049303"/>
    </source>
</evidence>
<keyword evidence="2 6" id="KW-0489">Methyltransferase</keyword>
<dbReference type="InterPro" id="IPR025799">
    <property type="entry name" value="Arg_MeTrfase"/>
</dbReference>
<dbReference type="STRING" id="568069.A0A1J1IXV1"/>
<dbReference type="InterPro" id="IPR055135">
    <property type="entry name" value="PRMT_dom"/>
</dbReference>
<dbReference type="GO" id="GO:0005634">
    <property type="term" value="C:nucleus"/>
    <property type="evidence" value="ECO:0007669"/>
    <property type="project" value="TreeGrafter"/>
</dbReference>
<dbReference type="OrthoDB" id="7848332at2759"/>
<keyword evidence="9" id="KW-1185">Reference proteome</keyword>
<dbReference type="EC" id="2.1.1.319" evidence="1"/>
<dbReference type="GO" id="GO:0032259">
    <property type="term" value="P:methylation"/>
    <property type="evidence" value="ECO:0007669"/>
    <property type="project" value="UniProtKB-KW"/>
</dbReference>
<dbReference type="EMBL" id="CVRI01000063">
    <property type="protein sequence ID" value="CRL04396.1"/>
    <property type="molecule type" value="Genomic_DNA"/>
</dbReference>
<protein>
    <recommendedName>
        <fullName evidence="1">type I protein arginine methyltransferase</fullName>
        <ecNumber evidence="1">2.1.1.319</ecNumber>
    </recommendedName>
</protein>
<evidence type="ECO:0000259" key="7">
    <source>
        <dbReference type="Pfam" id="PF22528"/>
    </source>
</evidence>
<dbReference type="Pfam" id="PF06325">
    <property type="entry name" value="PrmA"/>
    <property type="match status" value="1"/>
</dbReference>
<reference evidence="8 9" key="1">
    <citation type="submission" date="2015-04" db="EMBL/GenBank/DDBJ databases">
        <authorList>
            <person name="Syromyatnikov M.Y."/>
            <person name="Popov V.N."/>
        </authorList>
    </citation>
    <scope>NUCLEOTIDE SEQUENCE [LARGE SCALE GENOMIC DNA]</scope>
</reference>
<dbReference type="SUPFAM" id="SSF53335">
    <property type="entry name" value="S-adenosyl-L-methionine-dependent methyltransferases"/>
    <property type="match status" value="1"/>
</dbReference>
<dbReference type="Proteomes" id="UP000183832">
    <property type="component" value="Unassembled WGS sequence"/>
</dbReference>
<keyword evidence="3 6" id="KW-0808">Transferase</keyword>